<comment type="caution">
    <text evidence="3">The sequence shown here is derived from an EMBL/GenBank/DDBJ whole genome shotgun (WGS) entry which is preliminary data.</text>
</comment>
<name>X6P3A7_RETFI</name>
<proteinExistence type="predicted"/>
<evidence type="ECO:0000256" key="1">
    <source>
        <dbReference type="SAM" id="Coils"/>
    </source>
</evidence>
<dbReference type="EMBL" id="ASPP01047797">
    <property type="protein sequence ID" value="ETN98059.1"/>
    <property type="molecule type" value="Genomic_DNA"/>
</dbReference>
<dbReference type="AlphaFoldDB" id="X6P3A7"/>
<gene>
    <name evidence="3" type="ORF">RFI_04501</name>
    <name evidence="2" type="ORF">RFI_39464</name>
</gene>
<reference evidence="3 4" key="1">
    <citation type="journal article" date="2013" name="Curr. Biol.">
        <title>The Genome of the Foraminiferan Reticulomyxa filosa.</title>
        <authorList>
            <person name="Glockner G."/>
            <person name="Hulsmann N."/>
            <person name="Schleicher M."/>
            <person name="Noegel A.A."/>
            <person name="Eichinger L."/>
            <person name="Gallinger C."/>
            <person name="Pawlowski J."/>
            <person name="Sierra R."/>
            <person name="Euteneuer U."/>
            <person name="Pillet L."/>
            <person name="Moustafa A."/>
            <person name="Platzer M."/>
            <person name="Groth M."/>
            <person name="Szafranski K."/>
            <person name="Schliwa M."/>
        </authorList>
    </citation>
    <scope>NUCLEOTIDE SEQUENCE [LARGE SCALE GENOMIC DNA]</scope>
</reference>
<evidence type="ECO:0000313" key="3">
    <source>
        <dbReference type="EMBL" id="ETO32613.1"/>
    </source>
</evidence>
<sequence length="145" mass="16774">MATDSNYPKSPTKGGGQSVASLELEIKNVDQFHLSLELKRDNQALQAELRKLKEAQNKKGKTLEQEKEMRLQANQDRYWLRQKLSRMQMAINARLKMLGIDFDNCDDLSSALDAAFSAIQKLSLEVSCLDYFFLCNLFYFIWKLE</sequence>
<accession>X6P3A7</accession>
<keyword evidence="4" id="KW-1185">Reference proteome</keyword>
<dbReference type="EMBL" id="ASPP01004056">
    <property type="protein sequence ID" value="ETO32613.1"/>
    <property type="molecule type" value="Genomic_DNA"/>
</dbReference>
<protein>
    <submittedName>
        <fullName evidence="3">Uncharacterized protein</fullName>
    </submittedName>
</protein>
<organism evidence="3 4">
    <name type="scientific">Reticulomyxa filosa</name>
    <dbReference type="NCBI Taxonomy" id="46433"/>
    <lineage>
        <taxon>Eukaryota</taxon>
        <taxon>Sar</taxon>
        <taxon>Rhizaria</taxon>
        <taxon>Retaria</taxon>
        <taxon>Foraminifera</taxon>
        <taxon>Monothalamids</taxon>
        <taxon>Reticulomyxidae</taxon>
        <taxon>Reticulomyxa</taxon>
    </lineage>
</organism>
<dbReference type="Proteomes" id="UP000023152">
    <property type="component" value="Unassembled WGS sequence"/>
</dbReference>
<keyword evidence="1" id="KW-0175">Coiled coil</keyword>
<evidence type="ECO:0000313" key="4">
    <source>
        <dbReference type="Proteomes" id="UP000023152"/>
    </source>
</evidence>
<feature type="coiled-coil region" evidence="1">
    <location>
        <begin position="35"/>
        <end position="72"/>
    </location>
</feature>
<reference evidence="3" key="2">
    <citation type="submission" date="2013-05" db="EMBL/GenBank/DDBJ databases">
        <authorList>
            <person name="Gloeckner G."/>
            <person name="Szafranski K."/>
            <person name="Schliwa M."/>
        </authorList>
    </citation>
    <scope>NUCLEOTIDE SEQUENCE</scope>
</reference>
<evidence type="ECO:0000313" key="2">
    <source>
        <dbReference type="EMBL" id="ETN98059.1"/>
    </source>
</evidence>